<evidence type="ECO:0000313" key="9">
    <source>
        <dbReference type="EMBL" id="MBO8441530.1"/>
    </source>
</evidence>
<keyword evidence="7 8" id="KW-0472">Membrane</keyword>
<proteinExistence type="inferred from homology"/>
<comment type="caution">
    <text evidence="9">The sequence shown here is derived from an EMBL/GenBank/DDBJ whole genome shotgun (WGS) entry which is preliminary data.</text>
</comment>
<dbReference type="PANTHER" id="PTHR30269">
    <property type="entry name" value="TRANSMEMBRANE PROTEIN YFCA"/>
    <property type="match status" value="1"/>
</dbReference>
<gene>
    <name evidence="9" type="ORF">IAA89_03680</name>
</gene>
<keyword evidence="4 8" id="KW-1003">Cell membrane</keyword>
<evidence type="ECO:0000256" key="4">
    <source>
        <dbReference type="ARBA" id="ARBA00022475"/>
    </source>
</evidence>
<evidence type="ECO:0000256" key="8">
    <source>
        <dbReference type="RuleBase" id="RU363041"/>
    </source>
</evidence>
<evidence type="ECO:0000256" key="1">
    <source>
        <dbReference type="ARBA" id="ARBA00004651"/>
    </source>
</evidence>
<comment type="subcellular location">
    <subcellularLocation>
        <location evidence="1 8">Cell membrane</location>
        <topology evidence="1 8">Multi-pass membrane protein</topology>
    </subcellularLocation>
</comment>
<dbReference type="Proteomes" id="UP000823614">
    <property type="component" value="Unassembled WGS sequence"/>
</dbReference>
<dbReference type="AlphaFoldDB" id="A0A9D9E855"/>
<evidence type="ECO:0000256" key="5">
    <source>
        <dbReference type="ARBA" id="ARBA00022692"/>
    </source>
</evidence>
<reference evidence="9" key="2">
    <citation type="journal article" date="2021" name="PeerJ">
        <title>Extensive microbial diversity within the chicken gut microbiome revealed by metagenomics and culture.</title>
        <authorList>
            <person name="Gilroy R."/>
            <person name="Ravi A."/>
            <person name="Getino M."/>
            <person name="Pursley I."/>
            <person name="Horton D.L."/>
            <person name="Alikhan N.F."/>
            <person name="Baker D."/>
            <person name="Gharbi K."/>
            <person name="Hall N."/>
            <person name="Watson M."/>
            <person name="Adriaenssens E.M."/>
            <person name="Foster-Nyarko E."/>
            <person name="Jarju S."/>
            <person name="Secka A."/>
            <person name="Antonio M."/>
            <person name="Oren A."/>
            <person name="Chaudhuri R.R."/>
            <person name="La Ragione R."/>
            <person name="Hildebrand F."/>
            <person name="Pallen M.J."/>
        </authorList>
    </citation>
    <scope>NUCLEOTIDE SEQUENCE</scope>
    <source>
        <strain evidence="9">C6-149</strain>
    </source>
</reference>
<sequence length="256" mass="27624">MIRIICILIIAGIIAGTISTIAGLASLVAYPTLLYLGLPPITADVTQTLAQIFTGVGATIASQKELKGNYKELLRIAPLTLIGCIIGSLLLFIIPSKTFQKIVPFFILIAGLLVLIPRKDHNQLTANNTPSHQKNILTILAWLGVFLVGIYCGYFGAASGVVMIALLSFISKTSFQEYNAIKNVTMGLANLLAAFIYITKTHIHWLFVIPLGIGFLIGGIIGPHLVRILPIKIIKIIIAILAVILAISLFKTAYHL</sequence>
<keyword evidence="5 8" id="KW-0812">Transmembrane</keyword>
<dbReference type="InterPro" id="IPR002781">
    <property type="entry name" value="TM_pro_TauE-like"/>
</dbReference>
<feature type="transmembrane region" description="Helical" evidence="8">
    <location>
        <begin position="139"/>
        <end position="168"/>
    </location>
</feature>
<feature type="transmembrane region" description="Helical" evidence="8">
    <location>
        <begin position="180"/>
        <end position="199"/>
    </location>
</feature>
<evidence type="ECO:0000256" key="2">
    <source>
        <dbReference type="ARBA" id="ARBA00009142"/>
    </source>
</evidence>
<accession>A0A9D9E855</accession>
<evidence type="ECO:0000256" key="7">
    <source>
        <dbReference type="ARBA" id="ARBA00023136"/>
    </source>
</evidence>
<keyword evidence="6 8" id="KW-1133">Transmembrane helix</keyword>
<name>A0A9D9E855_9LACO</name>
<feature type="transmembrane region" description="Helical" evidence="8">
    <location>
        <begin position="233"/>
        <end position="254"/>
    </location>
</feature>
<feature type="transmembrane region" description="Helical" evidence="8">
    <location>
        <begin position="7"/>
        <end position="30"/>
    </location>
</feature>
<comment type="similarity">
    <text evidence="2 8">Belongs to the 4-toluene sulfonate uptake permease (TSUP) (TC 2.A.102) family.</text>
</comment>
<organism evidence="9 10">
    <name type="scientific">Candidatus Gallilactobacillus intestinavium</name>
    <dbReference type="NCBI Taxonomy" id="2840838"/>
    <lineage>
        <taxon>Bacteria</taxon>
        <taxon>Bacillati</taxon>
        <taxon>Bacillota</taxon>
        <taxon>Bacilli</taxon>
        <taxon>Lactobacillales</taxon>
        <taxon>Lactobacillaceae</taxon>
        <taxon>Lactobacillaceae incertae sedis</taxon>
        <taxon>Candidatus Gallilactobacillus</taxon>
    </lineage>
</organism>
<reference evidence="9" key="1">
    <citation type="submission" date="2020-10" db="EMBL/GenBank/DDBJ databases">
        <authorList>
            <person name="Gilroy R."/>
        </authorList>
    </citation>
    <scope>NUCLEOTIDE SEQUENCE</scope>
    <source>
        <strain evidence="9">C6-149</strain>
    </source>
</reference>
<keyword evidence="3" id="KW-0813">Transport</keyword>
<dbReference type="Pfam" id="PF01925">
    <property type="entry name" value="TauE"/>
    <property type="match status" value="1"/>
</dbReference>
<dbReference type="GO" id="GO:0005886">
    <property type="term" value="C:plasma membrane"/>
    <property type="evidence" value="ECO:0007669"/>
    <property type="project" value="UniProtKB-SubCell"/>
</dbReference>
<evidence type="ECO:0000256" key="6">
    <source>
        <dbReference type="ARBA" id="ARBA00022989"/>
    </source>
</evidence>
<protein>
    <recommendedName>
        <fullName evidence="8">Probable membrane transporter protein</fullName>
    </recommendedName>
</protein>
<dbReference type="PANTHER" id="PTHR30269:SF0">
    <property type="entry name" value="MEMBRANE TRANSPORTER PROTEIN YFCA-RELATED"/>
    <property type="match status" value="1"/>
</dbReference>
<dbReference type="EMBL" id="JADIMP010000059">
    <property type="protein sequence ID" value="MBO8441530.1"/>
    <property type="molecule type" value="Genomic_DNA"/>
</dbReference>
<feature type="transmembrane region" description="Helical" evidence="8">
    <location>
        <begin position="76"/>
        <end position="95"/>
    </location>
</feature>
<feature type="transmembrane region" description="Helical" evidence="8">
    <location>
        <begin position="102"/>
        <end position="119"/>
    </location>
</feature>
<feature type="transmembrane region" description="Helical" evidence="8">
    <location>
        <begin position="205"/>
        <end position="226"/>
    </location>
</feature>
<dbReference type="InterPro" id="IPR052017">
    <property type="entry name" value="TSUP"/>
</dbReference>
<evidence type="ECO:0000256" key="3">
    <source>
        <dbReference type="ARBA" id="ARBA00022448"/>
    </source>
</evidence>
<evidence type="ECO:0000313" key="10">
    <source>
        <dbReference type="Proteomes" id="UP000823614"/>
    </source>
</evidence>